<evidence type="ECO:0000313" key="2">
    <source>
        <dbReference type="EMBL" id="SHF23204.1"/>
    </source>
</evidence>
<dbReference type="AlphaFoldDB" id="A0A1M4ZZ04"/>
<keyword evidence="1" id="KW-0812">Transmembrane</keyword>
<dbReference type="OrthoDB" id="8611964at2"/>
<feature type="transmembrane region" description="Helical" evidence="1">
    <location>
        <begin position="51"/>
        <end position="72"/>
    </location>
</feature>
<sequence length="80" mass="9631">MNLFLWIALYLANTAFVWWVVWGGAAEWFEGWRSLLIVDWLFALQWNSEQIALYTLVCWVGHTIWFVVGLFVPEVRTFFW</sequence>
<evidence type="ECO:0000313" key="3">
    <source>
        <dbReference type="Proteomes" id="UP000242857"/>
    </source>
</evidence>
<keyword evidence="1" id="KW-0472">Membrane</keyword>
<keyword evidence="3" id="KW-1185">Reference proteome</keyword>
<protein>
    <submittedName>
        <fullName evidence="2">Uncharacterized protein</fullName>
    </submittedName>
</protein>
<evidence type="ECO:0000256" key="1">
    <source>
        <dbReference type="SAM" id="Phobius"/>
    </source>
</evidence>
<dbReference type="RefSeq" id="WP_072756476.1">
    <property type="nucleotide sequence ID" value="NZ_FQUK01000044.1"/>
</dbReference>
<dbReference type="STRING" id="213588.SAMN02745204_02068"/>
<keyword evidence="1" id="KW-1133">Transmembrane helix</keyword>
<accession>A0A1M4ZZ04</accession>
<organism evidence="2 3">
    <name type="scientific">Thermomonas hydrothermalis</name>
    <dbReference type="NCBI Taxonomy" id="213588"/>
    <lineage>
        <taxon>Bacteria</taxon>
        <taxon>Pseudomonadati</taxon>
        <taxon>Pseudomonadota</taxon>
        <taxon>Gammaproteobacteria</taxon>
        <taxon>Lysobacterales</taxon>
        <taxon>Lysobacteraceae</taxon>
        <taxon>Thermomonas</taxon>
    </lineage>
</organism>
<dbReference type="Proteomes" id="UP000242857">
    <property type="component" value="Unassembled WGS sequence"/>
</dbReference>
<dbReference type="EMBL" id="FQUK01000044">
    <property type="protein sequence ID" value="SHF23204.1"/>
    <property type="molecule type" value="Genomic_DNA"/>
</dbReference>
<gene>
    <name evidence="2" type="ORF">SAMN02745204_02068</name>
</gene>
<reference evidence="3" key="1">
    <citation type="submission" date="2016-11" db="EMBL/GenBank/DDBJ databases">
        <authorList>
            <person name="Varghese N."/>
            <person name="Submissions S."/>
        </authorList>
    </citation>
    <scope>NUCLEOTIDE SEQUENCE [LARGE SCALE GENOMIC DNA]</scope>
    <source>
        <strain evidence="3">DSM 14834</strain>
    </source>
</reference>
<name>A0A1M4ZZ04_9GAMM</name>
<proteinExistence type="predicted"/>